<feature type="transmembrane region" description="Helical" evidence="1">
    <location>
        <begin position="217"/>
        <end position="235"/>
    </location>
</feature>
<reference evidence="3 4" key="1">
    <citation type="submission" date="2020-07" db="EMBL/GenBank/DDBJ databases">
        <authorList>
            <person name="Feng X."/>
        </authorList>
    </citation>
    <scope>NUCLEOTIDE SEQUENCE [LARGE SCALE GENOMIC DNA]</scope>
    <source>
        <strain evidence="3 4">JCM31066</strain>
    </source>
</reference>
<dbReference type="EMBL" id="JACHVB010000035">
    <property type="protein sequence ID" value="MBC2595316.1"/>
    <property type="molecule type" value="Genomic_DNA"/>
</dbReference>
<keyword evidence="1" id="KW-0812">Transmembrane</keyword>
<evidence type="ECO:0000256" key="2">
    <source>
        <dbReference type="SAM" id="SignalP"/>
    </source>
</evidence>
<dbReference type="Proteomes" id="UP000546464">
    <property type="component" value="Unassembled WGS sequence"/>
</dbReference>
<dbReference type="NCBIfam" id="NF033679">
    <property type="entry name" value="DNRLRE_dom"/>
    <property type="match status" value="1"/>
</dbReference>
<evidence type="ECO:0000313" key="3">
    <source>
        <dbReference type="EMBL" id="MBC2595316.1"/>
    </source>
</evidence>
<keyword evidence="1" id="KW-1133">Transmembrane helix</keyword>
<evidence type="ECO:0000313" key="4">
    <source>
        <dbReference type="Proteomes" id="UP000546464"/>
    </source>
</evidence>
<keyword evidence="1" id="KW-0472">Membrane</keyword>
<proteinExistence type="predicted"/>
<feature type="signal peptide" evidence="2">
    <location>
        <begin position="1"/>
        <end position="23"/>
    </location>
</feature>
<feature type="chain" id="PRO_5033034064" evidence="2">
    <location>
        <begin position="24"/>
        <end position="241"/>
    </location>
</feature>
<evidence type="ECO:0000256" key="1">
    <source>
        <dbReference type="SAM" id="Phobius"/>
    </source>
</evidence>
<dbReference type="AlphaFoldDB" id="A0A842HI99"/>
<accession>A0A842HI99</accession>
<dbReference type="PROSITE" id="PS51257">
    <property type="entry name" value="PROKAR_LIPOPROTEIN"/>
    <property type="match status" value="1"/>
</dbReference>
<sequence>MKIKTPTILALTLFACSAAALNAASVTIASTDGAYIRNANALNTPTETNFLVGQTTTASDHLRGLFTFDLTNSGVDFSQVTIDSVTITLTTSREDANSLNSDVALNLYELTQDYDRASTTWTVAETGTAWTKPGGTYDSNALLTTVSANPGAITTGSTITLSGQALIDVVSANASGSADFILKLADENYTNREIFFFANSGAGAPTITINYTAIPEASSFGLLGGALGLAILFLGRRFKRS</sequence>
<dbReference type="RefSeq" id="WP_185676270.1">
    <property type="nucleotide sequence ID" value="NZ_JACHVB010000035.1"/>
</dbReference>
<comment type="caution">
    <text evidence="3">The sequence shown here is derived from an EMBL/GenBank/DDBJ whole genome shotgun (WGS) entry which is preliminary data.</text>
</comment>
<gene>
    <name evidence="3" type="ORF">H5P28_13695</name>
</gene>
<protein>
    <submittedName>
        <fullName evidence="3">DNRLRE domain-containing protein</fullName>
    </submittedName>
</protein>
<name>A0A842HI99_9BACT</name>
<organism evidence="3 4">
    <name type="scientific">Ruficoccus amylovorans</name>
    <dbReference type="NCBI Taxonomy" id="1804625"/>
    <lineage>
        <taxon>Bacteria</taxon>
        <taxon>Pseudomonadati</taxon>
        <taxon>Verrucomicrobiota</taxon>
        <taxon>Opitutia</taxon>
        <taxon>Puniceicoccales</taxon>
        <taxon>Cerasicoccaceae</taxon>
        <taxon>Ruficoccus</taxon>
    </lineage>
</organism>
<keyword evidence="4" id="KW-1185">Reference proteome</keyword>
<keyword evidence="2" id="KW-0732">Signal</keyword>